<protein>
    <submittedName>
        <fullName evidence="3">Uncharacterized protein</fullName>
    </submittedName>
</protein>
<organism evidence="3 4">
    <name type="scientific">Imshaugia aleurites</name>
    <dbReference type="NCBI Taxonomy" id="172621"/>
    <lineage>
        <taxon>Eukaryota</taxon>
        <taxon>Fungi</taxon>
        <taxon>Dikarya</taxon>
        <taxon>Ascomycota</taxon>
        <taxon>Pezizomycotina</taxon>
        <taxon>Lecanoromycetes</taxon>
        <taxon>OSLEUM clade</taxon>
        <taxon>Lecanoromycetidae</taxon>
        <taxon>Lecanorales</taxon>
        <taxon>Lecanorineae</taxon>
        <taxon>Parmeliaceae</taxon>
        <taxon>Imshaugia</taxon>
    </lineage>
</organism>
<feature type="compositionally biased region" description="Low complexity" evidence="2">
    <location>
        <begin position="38"/>
        <end position="74"/>
    </location>
</feature>
<sequence>MPTLSIPPRSPSPLQNAHQQQPAQHTPPSPTAPPYSPITPTMSNSLPTPTTTTTTASTSASNPPTTTTTTNPPLKSHTQHPLAPPAPPAPQTPQQPSPSTSTSPPRPLPISLSTNPDAIALRAAMSVLQLQRQQALRDMQTLQRQKDIAVKDPVAFARDVAEGRIKAGGGRGVLGSVGDVGDVGGAVGKGDDEVRGGVGVGEDGDEDEEMDDEGRGGVEENKSIRAISANSGFDKPNPPSPFGTIPSPQNVIRMPPVNWTQYHVVGASLDKLHEEQRKRPVGGQPSRDDEERRQRAPVHVLAAPFDPWRDGVVGKGRGVGKRREREGGRERERGRTRSGRGREKEKG</sequence>
<evidence type="ECO:0000313" key="4">
    <source>
        <dbReference type="Proteomes" id="UP000664534"/>
    </source>
</evidence>
<proteinExistence type="predicted"/>
<feature type="compositionally biased region" description="Basic and acidic residues" evidence="2">
    <location>
        <begin position="213"/>
        <end position="223"/>
    </location>
</feature>
<dbReference type="InterPro" id="IPR037830">
    <property type="entry name" value="ZZZ3"/>
</dbReference>
<dbReference type="Proteomes" id="UP000664534">
    <property type="component" value="Unassembled WGS sequence"/>
</dbReference>
<feature type="compositionally biased region" description="Pro residues" evidence="2">
    <location>
        <begin position="82"/>
        <end position="96"/>
    </location>
</feature>
<keyword evidence="1" id="KW-0175">Coiled coil</keyword>
<name>A0A8H3J7U0_9LECA</name>
<dbReference type="AlphaFoldDB" id="A0A8H3J7U0"/>
<dbReference type="PANTHER" id="PTHR22705">
    <property type="entry name" value="ZINC FINGER, ZZ DOMAIN CONTAINING 3"/>
    <property type="match status" value="1"/>
</dbReference>
<evidence type="ECO:0000313" key="3">
    <source>
        <dbReference type="EMBL" id="CAF9942038.1"/>
    </source>
</evidence>
<dbReference type="PANTHER" id="PTHR22705:SF0">
    <property type="entry name" value="ZZ-TYPE ZINC FINGER-CONTAINING PROTEIN 3"/>
    <property type="match status" value="1"/>
</dbReference>
<feature type="region of interest" description="Disordered" evidence="2">
    <location>
        <begin position="1"/>
        <end position="115"/>
    </location>
</feature>
<feature type="compositionally biased region" description="Basic and acidic residues" evidence="2">
    <location>
        <begin position="321"/>
        <end position="347"/>
    </location>
</feature>
<keyword evidence="4" id="KW-1185">Reference proteome</keyword>
<reference evidence="3" key="1">
    <citation type="submission" date="2021-03" db="EMBL/GenBank/DDBJ databases">
        <authorList>
            <person name="Tagirdzhanova G."/>
        </authorList>
    </citation>
    <scope>NUCLEOTIDE SEQUENCE</scope>
</reference>
<evidence type="ECO:0000256" key="1">
    <source>
        <dbReference type="SAM" id="Coils"/>
    </source>
</evidence>
<dbReference type="OrthoDB" id="20473at2759"/>
<feature type="coiled-coil region" evidence="1">
    <location>
        <begin position="125"/>
        <end position="152"/>
    </location>
</feature>
<comment type="caution">
    <text evidence="3">The sequence shown here is derived from an EMBL/GenBank/DDBJ whole genome shotgun (WGS) entry which is preliminary data.</text>
</comment>
<accession>A0A8H3J7U0</accession>
<dbReference type="EMBL" id="CAJPDT010000165">
    <property type="protein sequence ID" value="CAF9942038.1"/>
    <property type="molecule type" value="Genomic_DNA"/>
</dbReference>
<gene>
    <name evidence="3" type="ORF">IMSHALPRED_003169</name>
</gene>
<feature type="compositionally biased region" description="Pro residues" evidence="2">
    <location>
        <begin position="25"/>
        <end position="37"/>
    </location>
</feature>
<feature type="region of interest" description="Disordered" evidence="2">
    <location>
        <begin position="270"/>
        <end position="347"/>
    </location>
</feature>
<feature type="compositionally biased region" description="Acidic residues" evidence="2">
    <location>
        <begin position="202"/>
        <end position="212"/>
    </location>
</feature>
<evidence type="ECO:0000256" key="2">
    <source>
        <dbReference type="SAM" id="MobiDB-lite"/>
    </source>
</evidence>
<feature type="region of interest" description="Disordered" evidence="2">
    <location>
        <begin position="184"/>
        <end position="253"/>
    </location>
</feature>
<feature type="compositionally biased region" description="Low complexity" evidence="2">
    <location>
        <begin position="97"/>
        <end position="113"/>
    </location>
</feature>